<name>A0A6G4VH49_9ACTN</name>
<organism evidence="2 3">
    <name type="scientific">Streptomyces scabichelini</name>
    <dbReference type="NCBI Taxonomy" id="2711217"/>
    <lineage>
        <taxon>Bacteria</taxon>
        <taxon>Bacillati</taxon>
        <taxon>Actinomycetota</taxon>
        <taxon>Actinomycetes</taxon>
        <taxon>Kitasatosporales</taxon>
        <taxon>Streptomycetaceae</taxon>
        <taxon>Streptomyces</taxon>
    </lineage>
</organism>
<evidence type="ECO:0000313" key="3">
    <source>
        <dbReference type="Proteomes" id="UP000472335"/>
    </source>
</evidence>
<evidence type="ECO:0000313" key="2">
    <source>
        <dbReference type="EMBL" id="NGO13134.1"/>
    </source>
</evidence>
<dbReference type="AlphaFoldDB" id="A0A6G4VH49"/>
<reference evidence="2 3" key="1">
    <citation type="submission" date="2020-02" db="EMBL/GenBank/DDBJ databases">
        <title>Whole-genome analyses of novel actinobacteria.</title>
        <authorList>
            <person name="Sahin N."/>
            <person name="Gencbay T."/>
        </authorList>
    </citation>
    <scope>NUCLEOTIDE SEQUENCE [LARGE SCALE GENOMIC DNA]</scope>
    <source>
        <strain evidence="2 3">HC44</strain>
    </source>
</reference>
<dbReference type="EMBL" id="JAAKZY010000172">
    <property type="protein sequence ID" value="NGO13134.1"/>
    <property type="molecule type" value="Genomic_DNA"/>
</dbReference>
<keyword evidence="1" id="KW-1133">Transmembrane helix</keyword>
<protein>
    <submittedName>
        <fullName evidence="2">Uncharacterized protein</fullName>
    </submittedName>
</protein>
<feature type="transmembrane region" description="Helical" evidence="1">
    <location>
        <begin position="12"/>
        <end position="32"/>
    </location>
</feature>
<accession>A0A6G4VH49</accession>
<dbReference type="RefSeq" id="WP_165266274.1">
    <property type="nucleotide sequence ID" value="NZ_JAAKZY010000172.1"/>
</dbReference>
<comment type="caution">
    <text evidence="2">The sequence shown here is derived from an EMBL/GenBank/DDBJ whole genome shotgun (WGS) entry which is preliminary data.</text>
</comment>
<dbReference type="Proteomes" id="UP000472335">
    <property type="component" value="Unassembled WGS sequence"/>
</dbReference>
<keyword evidence="3" id="KW-1185">Reference proteome</keyword>
<proteinExistence type="predicted"/>
<sequence>MENLEASDWISLSAVFVAVVAAGVSVWQAFIARRAGAEQLELAKRVQREQNEPYVVVDIGPHETGSRLIVLSIHNSGPTMARDVRVQVTPELVSTHANLTDRVQRAVSRTIPFLPPGRKLVYPFDTSQRWQSDLPMQFDVTVNARGPEGEVEALTYRIDLDVLAGYLPGERPGKGIEDHLKKIETHLGVLNKTYKQANSEAIRTENQRWIDELRREGEEEASRNTFTPPDA</sequence>
<keyword evidence="1" id="KW-0472">Membrane</keyword>
<gene>
    <name evidence="2" type="ORF">G5C60_37450</name>
</gene>
<evidence type="ECO:0000256" key="1">
    <source>
        <dbReference type="SAM" id="Phobius"/>
    </source>
</evidence>
<keyword evidence="1" id="KW-0812">Transmembrane</keyword>